<dbReference type="Proteomes" id="UP000694941">
    <property type="component" value="Unplaced"/>
</dbReference>
<evidence type="ECO:0000313" key="8">
    <source>
        <dbReference type="RefSeq" id="XP_013781838.1"/>
    </source>
</evidence>
<protein>
    <submittedName>
        <fullName evidence="8">Zonadhesin-like</fullName>
    </submittedName>
</protein>
<keyword evidence="4" id="KW-0812">Transmembrane</keyword>
<dbReference type="SMART" id="SM00137">
    <property type="entry name" value="MAM"/>
    <property type="match status" value="1"/>
</dbReference>
<dbReference type="InterPro" id="IPR013320">
    <property type="entry name" value="ConA-like_dom_sf"/>
</dbReference>
<keyword evidence="2" id="KW-0768">Sushi</keyword>
<evidence type="ECO:0000259" key="6">
    <source>
        <dbReference type="PROSITE" id="PS50923"/>
    </source>
</evidence>
<organism evidence="7 8">
    <name type="scientific">Limulus polyphemus</name>
    <name type="common">Atlantic horseshoe crab</name>
    <dbReference type="NCBI Taxonomy" id="6850"/>
    <lineage>
        <taxon>Eukaryota</taxon>
        <taxon>Metazoa</taxon>
        <taxon>Ecdysozoa</taxon>
        <taxon>Arthropoda</taxon>
        <taxon>Chelicerata</taxon>
        <taxon>Merostomata</taxon>
        <taxon>Xiphosura</taxon>
        <taxon>Limulidae</taxon>
        <taxon>Limulus</taxon>
    </lineage>
</organism>
<dbReference type="Pfam" id="PF00084">
    <property type="entry name" value="Sushi"/>
    <property type="match status" value="1"/>
</dbReference>
<gene>
    <name evidence="8" type="primary">LOC106466142</name>
</gene>
<comment type="caution">
    <text evidence="2">Lacks conserved residue(s) required for the propagation of feature annotation.</text>
</comment>
<dbReference type="PANTHER" id="PTHR23282:SF142">
    <property type="entry name" value="MAM DOMAIN-CONTAINING PROTEIN"/>
    <property type="match status" value="1"/>
</dbReference>
<feature type="region of interest" description="Disordered" evidence="3">
    <location>
        <begin position="614"/>
        <end position="633"/>
    </location>
</feature>
<sequence>MASKLRLSKASLRFFRVICELKLYTSNYKLKLDYTSNYKLKLDYTSNYKFKLDYTSNYKLKLDYTSNYKFKLDYTSKYKLKWITPARAGCEDLDAPPNGQILELYGGALTKFDCNPGYRVDGSLSLYCDGSQWNDTVPLCVVASDNSPLFCDFEDASLCDWTHDPQHDFDWKQHQFGTPSGHVGTGPSFDHTLGPGKAGRYMYIEASAPRKENDTARLYSPVYPADNSNSCFTFWYHMFGAQTGYLRIYVKSSMHVLAELSPDWEKFGDQGNQWLEGQVPVPELITEFQIIIEGVRGASYVGDTAIDDVRLQLNPCQASTSQEITTTGSTFSTTVKKYVPLITDSTSTSVITTKSTFFSTGLSKITSTTNVSTTISSTKPTITPTMKTTTSTSTPTTTKTTPMPTTTTTATTPITTTATTPLTTRTPPTTTTTTTTTTTAPTTTTTTTPPTTTTTTTTTTPTTTTTLPTTRTTKITTNTPTTTTTTITPTTTTATTTPTTTTTTTTPTTTKNTATIKSITITNTPSSPTTASSVTTSQQIAAKVLTTIIEKSTSKFITTPYSTTNDETLSTIPTNLPSAGSTISGSITPINLTMSEEALTATTPMISTARPTNVTTAHHRSGNPSASTGNSGQSISPLTIGIVVVSLGVVGFVTLLVIVLVKKKKKGKMMDEYPEMKYLPDNEVLEYADATAEVST</sequence>
<keyword evidence="4" id="KW-0472">Membrane</keyword>
<keyword evidence="7" id="KW-1185">Reference proteome</keyword>
<dbReference type="PROSITE" id="PS50923">
    <property type="entry name" value="SUSHI"/>
    <property type="match status" value="1"/>
</dbReference>
<dbReference type="Pfam" id="PF00629">
    <property type="entry name" value="MAM"/>
    <property type="match status" value="1"/>
</dbReference>
<evidence type="ECO:0000256" key="4">
    <source>
        <dbReference type="SAM" id="Phobius"/>
    </source>
</evidence>
<evidence type="ECO:0000256" key="3">
    <source>
        <dbReference type="SAM" id="MobiDB-lite"/>
    </source>
</evidence>
<dbReference type="CDD" id="cd06263">
    <property type="entry name" value="MAM"/>
    <property type="match status" value="1"/>
</dbReference>
<evidence type="ECO:0000259" key="5">
    <source>
        <dbReference type="PROSITE" id="PS50060"/>
    </source>
</evidence>
<dbReference type="PROSITE" id="PS50060">
    <property type="entry name" value="MAM_2"/>
    <property type="match status" value="1"/>
</dbReference>
<dbReference type="SUPFAM" id="SSF57535">
    <property type="entry name" value="Complement control module/SCR domain"/>
    <property type="match status" value="1"/>
</dbReference>
<dbReference type="Gene3D" id="2.10.70.10">
    <property type="entry name" value="Complement Module, domain 1"/>
    <property type="match status" value="1"/>
</dbReference>
<evidence type="ECO:0000313" key="7">
    <source>
        <dbReference type="Proteomes" id="UP000694941"/>
    </source>
</evidence>
<dbReference type="InterPro" id="IPR035976">
    <property type="entry name" value="Sushi/SCR/CCP_sf"/>
</dbReference>
<dbReference type="RefSeq" id="XP_013781838.1">
    <property type="nucleotide sequence ID" value="XM_013926384.2"/>
</dbReference>
<reference evidence="8" key="1">
    <citation type="submission" date="2025-08" db="UniProtKB">
        <authorList>
            <consortium name="RefSeq"/>
        </authorList>
    </citation>
    <scope>IDENTIFICATION</scope>
    <source>
        <tissue evidence="8">Muscle</tissue>
    </source>
</reference>
<dbReference type="InterPro" id="IPR051560">
    <property type="entry name" value="MAM_domain-containing"/>
</dbReference>
<name>A0ABM1BH10_LIMPO</name>
<feature type="region of interest" description="Disordered" evidence="3">
    <location>
        <begin position="374"/>
        <end position="509"/>
    </location>
</feature>
<dbReference type="InterPro" id="IPR000436">
    <property type="entry name" value="Sushi_SCR_CCP_dom"/>
</dbReference>
<accession>A0ABM1BH10</accession>
<feature type="transmembrane region" description="Helical" evidence="4">
    <location>
        <begin position="638"/>
        <end position="661"/>
    </location>
</feature>
<evidence type="ECO:0000256" key="2">
    <source>
        <dbReference type="PROSITE-ProRule" id="PRU00302"/>
    </source>
</evidence>
<feature type="domain" description="MAM" evidence="5">
    <location>
        <begin position="149"/>
        <end position="318"/>
    </location>
</feature>
<dbReference type="GeneID" id="106466142"/>
<evidence type="ECO:0000256" key="1">
    <source>
        <dbReference type="ARBA" id="ARBA00023157"/>
    </source>
</evidence>
<dbReference type="InterPro" id="IPR000998">
    <property type="entry name" value="MAM_dom"/>
</dbReference>
<dbReference type="Gene3D" id="2.60.120.200">
    <property type="match status" value="1"/>
</dbReference>
<proteinExistence type="predicted"/>
<keyword evidence="4" id="KW-1133">Transmembrane helix</keyword>
<dbReference type="SUPFAM" id="SSF49899">
    <property type="entry name" value="Concanavalin A-like lectins/glucanases"/>
    <property type="match status" value="1"/>
</dbReference>
<dbReference type="PANTHER" id="PTHR23282">
    <property type="entry name" value="APICAL ENDOSOMAL GLYCOPROTEIN PRECURSOR"/>
    <property type="match status" value="1"/>
</dbReference>
<dbReference type="CDD" id="cd00033">
    <property type="entry name" value="CCP"/>
    <property type="match status" value="1"/>
</dbReference>
<dbReference type="SMART" id="SM00032">
    <property type="entry name" value="CCP"/>
    <property type="match status" value="1"/>
</dbReference>
<keyword evidence="1" id="KW-1015">Disulfide bond</keyword>
<feature type="domain" description="Sushi" evidence="6">
    <location>
        <begin position="88"/>
        <end position="142"/>
    </location>
</feature>